<dbReference type="EMBL" id="CP026993">
    <property type="protein sequence ID" value="QLH02436.1"/>
    <property type="molecule type" value="Genomic_DNA"/>
</dbReference>
<dbReference type="GeneID" id="56058769"/>
<dbReference type="Proteomes" id="UP000509771">
    <property type="component" value="Chromosome"/>
</dbReference>
<dbReference type="CDD" id="cd02440">
    <property type="entry name" value="AdoMet_MTases"/>
    <property type="match status" value="1"/>
</dbReference>
<dbReference type="GO" id="GO:0032259">
    <property type="term" value="P:methylation"/>
    <property type="evidence" value="ECO:0007669"/>
    <property type="project" value="UniProtKB-KW"/>
</dbReference>
<organism evidence="3 4">
    <name type="scientific">Nitrosopumilus cobalaminigenes</name>
    <dbReference type="NCBI Taxonomy" id="1470066"/>
    <lineage>
        <taxon>Archaea</taxon>
        <taxon>Nitrososphaerota</taxon>
        <taxon>Nitrososphaeria</taxon>
        <taxon>Nitrosopumilales</taxon>
        <taxon>Nitrosopumilaceae</taxon>
        <taxon>Nitrosopumilus</taxon>
    </lineage>
</organism>
<dbReference type="KEGG" id="ncl:C5F47_02090"/>
<dbReference type="PANTHER" id="PTHR43861">
    <property type="entry name" value="TRANS-ACONITATE 2-METHYLTRANSFERASE-RELATED"/>
    <property type="match status" value="1"/>
</dbReference>
<feature type="domain" description="Methyltransferase" evidence="2">
    <location>
        <begin position="39"/>
        <end position="127"/>
    </location>
</feature>
<keyword evidence="1 3" id="KW-0808">Transferase</keyword>
<keyword evidence="4" id="KW-1185">Reference proteome</keyword>
<reference evidence="3 4" key="1">
    <citation type="submission" date="2018-02" db="EMBL/GenBank/DDBJ databases">
        <title>Complete genome of Nitrosopumilus cobalaminigenes HCA1.</title>
        <authorList>
            <person name="Qin W."/>
            <person name="Zheng Y."/>
            <person name="Stahl D.A."/>
        </authorList>
    </citation>
    <scope>NUCLEOTIDE SEQUENCE [LARGE SCALE GENOMIC DNA]</scope>
    <source>
        <strain evidence="3 4">HCA1</strain>
    </source>
</reference>
<evidence type="ECO:0000256" key="1">
    <source>
        <dbReference type="ARBA" id="ARBA00022679"/>
    </source>
</evidence>
<evidence type="ECO:0000313" key="3">
    <source>
        <dbReference type="EMBL" id="QLH02436.1"/>
    </source>
</evidence>
<dbReference type="InterPro" id="IPR029063">
    <property type="entry name" value="SAM-dependent_MTases_sf"/>
</dbReference>
<accession>A0A7D5QWZ3</accession>
<dbReference type="GO" id="GO:0008168">
    <property type="term" value="F:methyltransferase activity"/>
    <property type="evidence" value="ECO:0007669"/>
    <property type="project" value="UniProtKB-KW"/>
</dbReference>
<dbReference type="Gene3D" id="3.40.50.150">
    <property type="entry name" value="Vaccinia Virus protein VP39"/>
    <property type="match status" value="1"/>
</dbReference>
<evidence type="ECO:0000259" key="2">
    <source>
        <dbReference type="Pfam" id="PF13649"/>
    </source>
</evidence>
<gene>
    <name evidence="3" type="ORF">C5F47_02090</name>
</gene>
<name>A0A7D5QWZ3_9ARCH</name>
<protein>
    <submittedName>
        <fullName evidence="3">Methyltransferase</fullName>
    </submittedName>
</protein>
<keyword evidence="3" id="KW-0489">Methyltransferase</keyword>
<dbReference type="InterPro" id="IPR041698">
    <property type="entry name" value="Methyltransf_25"/>
</dbReference>
<dbReference type="AlphaFoldDB" id="A0A7D5QWZ3"/>
<dbReference type="RefSeq" id="WP_179361269.1">
    <property type="nucleotide sequence ID" value="NZ_CP026993.1"/>
</dbReference>
<dbReference type="OrthoDB" id="1018at2157"/>
<evidence type="ECO:0000313" key="4">
    <source>
        <dbReference type="Proteomes" id="UP000509771"/>
    </source>
</evidence>
<proteinExistence type="predicted"/>
<dbReference type="Pfam" id="PF13649">
    <property type="entry name" value="Methyltransf_25"/>
    <property type="match status" value="1"/>
</dbReference>
<sequence length="187" mass="21732">MGFFDTEKGVEEYVKMAEGFDGTELIKILQKFLPENSSVLEIGMGPGKDLDMLSKTYAVTGSDNSQIFLDRYKKQNQNVDLLKLDAVTLSTDRTFDCIYSNKVLHHLKTDDLKISLKKQKEILNPNGILFHSFWKGDKTENMEGLLFVYYELYSLKELFEPDFEILELKIYTEDQKDDSIYAILRRK</sequence>
<dbReference type="SUPFAM" id="SSF53335">
    <property type="entry name" value="S-adenosyl-L-methionine-dependent methyltransferases"/>
    <property type="match status" value="1"/>
</dbReference>